<keyword evidence="2" id="KW-1133">Transmembrane helix</keyword>
<protein>
    <submittedName>
        <fullName evidence="3">DUF3040 domain-containing protein</fullName>
    </submittedName>
</protein>
<dbReference type="RefSeq" id="WP_138668929.1">
    <property type="nucleotide sequence ID" value="NZ_VCKY01000098.1"/>
</dbReference>
<keyword evidence="2" id="KW-0812">Transmembrane</keyword>
<sequence>MGLSREEQQALDELEECLAFNDPDLDAMLAGSRGENGAGPPQSAWRPTMPEGAWVLLVGLAYLVFLIGVMMLLKTGENPCAGTEGVPCEGRSGTPTR</sequence>
<dbReference type="AlphaFoldDB" id="A0A5S4FCJ5"/>
<dbReference type="OrthoDB" id="3544453at2"/>
<name>A0A5S4FCJ5_9ACTN</name>
<evidence type="ECO:0000256" key="1">
    <source>
        <dbReference type="SAM" id="MobiDB-lite"/>
    </source>
</evidence>
<dbReference type="Pfam" id="PF11239">
    <property type="entry name" value="DUF3040"/>
    <property type="match status" value="1"/>
</dbReference>
<reference evidence="3 4" key="1">
    <citation type="submission" date="2019-05" db="EMBL/GenBank/DDBJ databases">
        <title>Draft genome sequence of Nonomuraea turkmeniaca DSM 43926.</title>
        <authorList>
            <person name="Saricaoglu S."/>
            <person name="Isik K."/>
        </authorList>
    </citation>
    <scope>NUCLEOTIDE SEQUENCE [LARGE SCALE GENOMIC DNA]</scope>
    <source>
        <strain evidence="3 4">DSM 43926</strain>
    </source>
</reference>
<proteinExistence type="predicted"/>
<dbReference type="InterPro" id="IPR021401">
    <property type="entry name" value="DUF3040"/>
</dbReference>
<feature type="region of interest" description="Disordered" evidence="1">
    <location>
        <begin position="78"/>
        <end position="97"/>
    </location>
</feature>
<organism evidence="3 4">
    <name type="scientific">Nonomuraea turkmeniaca</name>
    <dbReference type="NCBI Taxonomy" id="103838"/>
    <lineage>
        <taxon>Bacteria</taxon>
        <taxon>Bacillati</taxon>
        <taxon>Actinomycetota</taxon>
        <taxon>Actinomycetes</taxon>
        <taxon>Streptosporangiales</taxon>
        <taxon>Streptosporangiaceae</taxon>
        <taxon>Nonomuraea</taxon>
    </lineage>
</organism>
<gene>
    <name evidence="3" type="ORF">ETD86_26795</name>
</gene>
<evidence type="ECO:0000313" key="3">
    <source>
        <dbReference type="EMBL" id="TMR15675.1"/>
    </source>
</evidence>
<feature type="transmembrane region" description="Helical" evidence="2">
    <location>
        <begin position="53"/>
        <end position="73"/>
    </location>
</feature>
<evidence type="ECO:0000256" key="2">
    <source>
        <dbReference type="SAM" id="Phobius"/>
    </source>
</evidence>
<evidence type="ECO:0000313" key="4">
    <source>
        <dbReference type="Proteomes" id="UP000309128"/>
    </source>
</evidence>
<accession>A0A5S4FCJ5</accession>
<dbReference type="EMBL" id="VCKY01000098">
    <property type="protein sequence ID" value="TMR15675.1"/>
    <property type="molecule type" value="Genomic_DNA"/>
</dbReference>
<dbReference type="Proteomes" id="UP000309128">
    <property type="component" value="Unassembled WGS sequence"/>
</dbReference>
<keyword evidence="2" id="KW-0472">Membrane</keyword>
<keyword evidence="4" id="KW-1185">Reference proteome</keyword>
<comment type="caution">
    <text evidence="3">The sequence shown here is derived from an EMBL/GenBank/DDBJ whole genome shotgun (WGS) entry which is preliminary data.</text>
</comment>